<dbReference type="PANTHER" id="PTHR12526">
    <property type="entry name" value="GLYCOSYLTRANSFERASE"/>
    <property type="match status" value="1"/>
</dbReference>
<evidence type="ECO:0000313" key="2">
    <source>
        <dbReference type="EMBL" id="MEX0469373.1"/>
    </source>
</evidence>
<keyword evidence="2" id="KW-0808">Transferase</keyword>
<evidence type="ECO:0000313" key="3">
    <source>
        <dbReference type="Proteomes" id="UP001556709"/>
    </source>
</evidence>
<feature type="domain" description="Glycosyl transferase family 1" evidence="1">
    <location>
        <begin position="149"/>
        <end position="318"/>
    </location>
</feature>
<name>A0ABV3TE24_9GAMM</name>
<dbReference type="Proteomes" id="UP001556709">
    <property type="component" value="Unassembled WGS sequence"/>
</dbReference>
<keyword evidence="2" id="KW-0328">Glycosyltransferase</keyword>
<protein>
    <submittedName>
        <fullName evidence="2">Glycosyltransferase family 4 protein</fullName>
        <ecNumber evidence="2">2.4.-.-</ecNumber>
    </submittedName>
</protein>
<reference evidence="2 3" key="1">
    <citation type="submission" date="2024-02" db="EMBL/GenBank/DDBJ databases">
        <title>New especies of Spiribacter isolated from saline water.</title>
        <authorList>
            <person name="Leon M.J."/>
            <person name="De La Haba R."/>
            <person name="Sanchez-Porro C."/>
            <person name="Ventosa A."/>
        </authorList>
    </citation>
    <scope>NUCLEOTIDE SEQUENCE [LARGE SCALE GENOMIC DNA]</scope>
    <source>
        <strain evidence="3">ag22IC6-390</strain>
    </source>
</reference>
<dbReference type="GO" id="GO:0016757">
    <property type="term" value="F:glycosyltransferase activity"/>
    <property type="evidence" value="ECO:0007669"/>
    <property type="project" value="UniProtKB-KW"/>
</dbReference>
<sequence>MKILIISNDFSKNGGIEFLSELVYKAIYKHFIVQKFSKRCNNKLIRILKEISIRRSLRGKNLIIFMHSFLYNRYKKYIPNKTKTIIWTHGIEVWGAWGKKKNPNLEYADKVIAVSSFTAERVHENWPSANVSIVNNAIEPFELSNDVEMKNEIVILSRIDSTEKYKGHELVFESLSILKNSDTADIPVFHVIGQGDDRDRLEEVVKTLGISDHVIFHGYVDDAELSHIFSRCFAFVMPSFVRINPNDIWGGEGFGLVYLEAGLHKLPVIACNEGGQTDCVIDGETGFLVNPNPDEIAEKIELLMNNPELAHKMGEAGYWHVKNNFLFDHFEKNVVNVIKEVFA</sequence>
<gene>
    <name evidence="2" type="ORF">V6X73_06505</name>
</gene>
<dbReference type="SUPFAM" id="SSF53756">
    <property type="entry name" value="UDP-Glycosyltransferase/glycogen phosphorylase"/>
    <property type="match status" value="1"/>
</dbReference>
<comment type="caution">
    <text evidence="2">The sequence shown here is derived from an EMBL/GenBank/DDBJ whole genome shotgun (WGS) entry which is preliminary data.</text>
</comment>
<evidence type="ECO:0000259" key="1">
    <source>
        <dbReference type="Pfam" id="PF00534"/>
    </source>
</evidence>
<dbReference type="Gene3D" id="3.40.50.2000">
    <property type="entry name" value="Glycogen Phosphorylase B"/>
    <property type="match status" value="2"/>
</dbReference>
<accession>A0ABV3TE24</accession>
<proteinExistence type="predicted"/>
<keyword evidence="3" id="KW-1185">Reference proteome</keyword>
<dbReference type="CDD" id="cd03801">
    <property type="entry name" value="GT4_PimA-like"/>
    <property type="match status" value="1"/>
</dbReference>
<dbReference type="Pfam" id="PF00534">
    <property type="entry name" value="Glycos_transf_1"/>
    <property type="match status" value="1"/>
</dbReference>
<dbReference type="InterPro" id="IPR001296">
    <property type="entry name" value="Glyco_trans_1"/>
</dbReference>
<dbReference type="EMBL" id="JBAKFM010000003">
    <property type="protein sequence ID" value="MEX0469373.1"/>
    <property type="molecule type" value="Genomic_DNA"/>
</dbReference>
<dbReference type="EC" id="2.4.-.-" evidence="2"/>
<dbReference type="RefSeq" id="WP_367959323.1">
    <property type="nucleotide sequence ID" value="NZ_JBAKFK010000003.1"/>
</dbReference>
<organism evidence="2 3">
    <name type="scientific">Spiribacter pallidus</name>
    <dbReference type="NCBI Taxonomy" id="1987936"/>
    <lineage>
        <taxon>Bacteria</taxon>
        <taxon>Pseudomonadati</taxon>
        <taxon>Pseudomonadota</taxon>
        <taxon>Gammaproteobacteria</taxon>
        <taxon>Chromatiales</taxon>
        <taxon>Ectothiorhodospiraceae</taxon>
        <taxon>Spiribacter</taxon>
    </lineage>
</organism>